<dbReference type="EMBL" id="JANAVB010039663">
    <property type="protein sequence ID" value="KAJ6799544.1"/>
    <property type="molecule type" value="Genomic_DNA"/>
</dbReference>
<evidence type="ECO:0000256" key="15">
    <source>
        <dbReference type="PROSITE-ProRule" id="PRU10141"/>
    </source>
</evidence>
<dbReference type="CDD" id="cd14066">
    <property type="entry name" value="STKc_IRAK"/>
    <property type="match status" value="1"/>
</dbReference>
<evidence type="ECO:0000259" key="19">
    <source>
        <dbReference type="PROSITE" id="PS50927"/>
    </source>
</evidence>
<keyword evidence="2" id="KW-1003">Cell membrane</keyword>
<keyword evidence="11" id="KW-0325">Glycoprotein</keyword>
<dbReference type="GO" id="GO:0005524">
    <property type="term" value="F:ATP binding"/>
    <property type="evidence" value="ECO:0007669"/>
    <property type="project" value="UniProtKB-UniRule"/>
</dbReference>
<evidence type="ECO:0000256" key="13">
    <source>
        <dbReference type="ARBA" id="ARBA00048679"/>
    </source>
</evidence>
<sequence>MKTSHVIVFLVMAFFFSLSASRDTITPTQPLADGEVLVSAGGTFALGFFTPANTTNRYVGMWFNNVADRRIVWVANRASPVSNSTGLLSITTSGTMVITDQKSNKRAWSVGTASTGLTAPAAQLLETGNFVLKQDGDDDTRSYAWQSFDYPTDTLLAGMKLGLDWITGFSTNLTSWENDVDPSGGAYYIAVDPNTDTYLYTSSGVVVWRSGPWDAINFRSKGLNYKYVNNSQESTFSFQEGDRPMLFVASATGKTQLFGLSSDAGGQWELAWEEPSTQCNYFGQCGPNGICDASASPMCGCLEGYVPKSPSRWASENWTDGCVRKTGLDCRNGTDGFVVVHQAKMPESAIPTPTPSLDECRLACLRDCSCVAYGIHGGRYGCAIWLNDSLLDIVRLDGFDQDLYVRVASSYLDSPVQPHRKEHKTVAILVSLLLGALVLTTACVACVLKKRKTRLRGKTDIKRITKLSTGKSKESTTVDTDIPSFDFATIETATDYFSAANELGQGGFGTVYKGKLSDDQVIAVKRLAATSLQGNDEFKNEVNLIAKLQNVNLVRLLGCCIEGTKERMLIYEYMPNRSLDAFLFDKEKGALLDWGARYQIIIGIARGLLYLHHDSLFRIIHRDLKASNILLDNCMNPKISDFGMARLFGGDETDFNTRKIVGTYGYMSPEYAMEGIFSLKSDVFSFGVLILEIISGKKNRGENAPSPYLNLVGEAWSLWTTGQCFTLVDESMSKNLSENEVLRCIKVGLLCVQEHPEDRPLMSSVIVMLGADVASLPEPKLPGFAARVGQLELDKVSQKHDSSTSNELTITLDGR</sequence>
<accession>A0AAX6E6B6</accession>
<dbReference type="SUPFAM" id="SSF51110">
    <property type="entry name" value="alpha-D-mannose-specific plant lectins"/>
    <property type="match status" value="1"/>
</dbReference>
<evidence type="ECO:0000256" key="4">
    <source>
        <dbReference type="ARBA" id="ARBA00022536"/>
    </source>
</evidence>
<dbReference type="GO" id="GO:0051707">
    <property type="term" value="P:response to other organism"/>
    <property type="evidence" value="ECO:0007669"/>
    <property type="project" value="UniProtKB-ARBA"/>
</dbReference>
<dbReference type="PROSITE" id="PS50011">
    <property type="entry name" value="PROTEIN_KINASE_DOM"/>
    <property type="match status" value="1"/>
</dbReference>
<feature type="domain" description="Bulb-type lectin" evidence="19">
    <location>
        <begin position="22"/>
        <end position="145"/>
    </location>
</feature>
<dbReference type="Pfam" id="PF07714">
    <property type="entry name" value="PK_Tyr_Ser-Thr"/>
    <property type="match status" value="1"/>
</dbReference>
<dbReference type="Gene3D" id="1.10.510.10">
    <property type="entry name" value="Transferase(Phosphotransferase) domain 1"/>
    <property type="match status" value="1"/>
</dbReference>
<evidence type="ECO:0000256" key="8">
    <source>
        <dbReference type="ARBA" id="ARBA00022777"/>
    </source>
</evidence>
<dbReference type="InterPro" id="IPR000858">
    <property type="entry name" value="S_locus_glycoprot_dom"/>
</dbReference>
<evidence type="ECO:0000256" key="2">
    <source>
        <dbReference type="ARBA" id="ARBA00022475"/>
    </source>
</evidence>
<keyword evidence="16" id="KW-1133">Transmembrane helix</keyword>
<dbReference type="FunFam" id="2.90.10.10:FF:000005">
    <property type="entry name" value="G-type lectin S-receptor-like serine/threonine-protein kinase"/>
    <property type="match status" value="1"/>
</dbReference>
<dbReference type="PANTHER" id="PTHR27002:SF616">
    <property type="entry name" value="RECEPTOR-LIKE SERINE_THREONINE-PROTEIN KINASE"/>
    <property type="match status" value="1"/>
</dbReference>
<feature type="domain" description="Apple" evidence="20">
    <location>
        <begin position="330"/>
        <end position="408"/>
    </location>
</feature>
<evidence type="ECO:0000256" key="14">
    <source>
        <dbReference type="PIRNR" id="PIRNR000641"/>
    </source>
</evidence>
<dbReference type="GO" id="GO:0004674">
    <property type="term" value="F:protein serine/threonine kinase activity"/>
    <property type="evidence" value="ECO:0007669"/>
    <property type="project" value="UniProtKB-KW"/>
</dbReference>
<reference evidence="21" key="2">
    <citation type="submission" date="2023-04" db="EMBL/GenBank/DDBJ databases">
        <authorList>
            <person name="Bruccoleri R.E."/>
            <person name="Oakeley E.J."/>
            <person name="Faust A.-M."/>
            <person name="Dessus-Babus S."/>
            <person name="Altorfer M."/>
            <person name="Burckhardt D."/>
            <person name="Oertli M."/>
            <person name="Naumann U."/>
            <person name="Petersen F."/>
            <person name="Wong J."/>
        </authorList>
    </citation>
    <scope>NUCLEOTIDE SEQUENCE</scope>
    <source>
        <strain evidence="21">GSM-AAB239-AS_SAM_17_03QT</strain>
        <tissue evidence="21">Leaf</tissue>
    </source>
</reference>
<protein>
    <recommendedName>
        <fullName evidence="14">Receptor-like serine/threonine-protein kinase</fullName>
        <ecNumber evidence="14">2.7.11.1</ecNumber>
    </recommendedName>
</protein>
<keyword evidence="5 14" id="KW-0808">Transferase</keyword>
<feature type="binding site" evidence="15">
    <location>
        <position position="525"/>
    </location>
    <ligand>
        <name>ATP</name>
        <dbReference type="ChEBI" id="CHEBI:30616"/>
    </ligand>
</feature>
<dbReference type="EC" id="2.7.11.1" evidence="14"/>
<evidence type="ECO:0000256" key="12">
    <source>
        <dbReference type="ARBA" id="ARBA00047899"/>
    </source>
</evidence>
<name>A0AAX6E6B6_IRIPA</name>
<dbReference type="InterPro" id="IPR000719">
    <property type="entry name" value="Prot_kinase_dom"/>
</dbReference>
<dbReference type="PIRSF" id="PIRSF000641">
    <property type="entry name" value="SRK"/>
    <property type="match status" value="1"/>
</dbReference>
<evidence type="ECO:0000313" key="22">
    <source>
        <dbReference type="Proteomes" id="UP001140949"/>
    </source>
</evidence>
<dbReference type="PROSITE" id="PS50927">
    <property type="entry name" value="BULB_LECTIN"/>
    <property type="match status" value="1"/>
</dbReference>
<keyword evidence="8 14" id="KW-0418">Kinase</keyword>
<dbReference type="InterPro" id="IPR001245">
    <property type="entry name" value="Ser-Thr/Tyr_kinase_cat_dom"/>
</dbReference>
<evidence type="ECO:0000256" key="16">
    <source>
        <dbReference type="SAM" id="Phobius"/>
    </source>
</evidence>
<evidence type="ECO:0000259" key="18">
    <source>
        <dbReference type="PROSITE" id="PS50011"/>
    </source>
</evidence>
<gene>
    <name evidence="21" type="ORF">M6B38_207100</name>
</gene>
<evidence type="ECO:0000259" key="20">
    <source>
        <dbReference type="PROSITE" id="PS50948"/>
    </source>
</evidence>
<comment type="catalytic activity">
    <reaction evidence="12 14">
        <text>L-threonyl-[protein] + ATP = O-phospho-L-threonyl-[protein] + ADP + H(+)</text>
        <dbReference type="Rhea" id="RHEA:46608"/>
        <dbReference type="Rhea" id="RHEA-COMP:11060"/>
        <dbReference type="Rhea" id="RHEA-COMP:11605"/>
        <dbReference type="ChEBI" id="CHEBI:15378"/>
        <dbReference type="ChEBI" id="CHEBI:30013"/>
        <dbReference type="ChEBI" id="CHEBI:30616"/>
        <dbReference type="ChEBI" id="CHEBI:61977"/>
        <dbReference type="ChEBI" id="CHEBI:456216"/>
        <dbReference type="EC" id="2.7.11.1"/>
    </reaction>
</comment>
<keyword evidence="22" id="KW-1185">Reference proteome</keyword>
<comment type="subcellular location">
    <subcellularLocation>
        <location evidence="1">Cell membrane</location>
        <topology evidence="1">Single-pass type I membrane protein</topology>
    </subcellularLocation>
</comment>
<proteinExistence type="inferred from homology"/>
<dbReference type="InterPro" id="IPR024171">
    <property type="entry name" value="SRK-like_kinase"/>
</dbReference>
<comment type="catalytic activity">
    <reaction evidence="13 14">
        <text>L-seryl-[protein] + ATP = O-phospho-L-seryl-[protein] + ADP + H(+)</text>
        <dbReference type="Rhea" id="RHEA:17989"/>
        <dbReference type="Rhea" id="RHEA-COMP:9863"/>
        <dbReference type="Rhea" id="RHEA-COMP:11604"/>
        <dbReference type="ChEBI" id="CHEBI:15378"/>
        <dbReference type="ChEBI" id="CHEBI:29999"/>
        <dbReference type="ChEBI" id="CHEBI:30616"/>
        <dbReference type="ChEBI" id="CHEBI:83421"/>
        <dbReference type="ChEBI" id="CHEBI:456216"/>
        <dbReference type="EC" id="2.7.11.1"/>
    </reaction>
</comment>
<dbReference type="Gene3D" id="2.90.10.10">
    <property type="entry name" value="Bulb-type lectin domain"/>
    <property type="match status" value="1"/>
</dbReference>
<dbReference type="InterPro" id="IPR008271">
    <property type="entry name" value="Ser/Thr_kinase_AS"/>
</dbReference>
<keyword evidence="7 14" id="KW-0547">Nucleotide-binding</keyword>
<keyword evidence="10" id="KW-1015">Disulfide bond</keyword>
<evidence type="ECO:0000256" key="11">
    <source>
        <dbReference type="ARBA" id="ARBA00023180"/>
    </source>
</evidence>
<keyword evidence="16" id="KW-0812">Transmembrane</keyword>
<dbReference type="InterPro" id="IPR003609">
    <property type="entry name" value="Pan_app"/>
</dbReference>
<dbReference type="Gene3D" id="3.30.200.20">
    <property type="entry name" value="Phosphorylase Kinase, domain 1"/>
    <property type="match status" value="1"/>
</dbReference>
<dbReference type="GO" id="GO:0048544">
    <property type="term" value="P:recognition of pollen"/>
    <property type="evidence" value="ECO:0007669"/>
    <property type="project" value="InterPro"/>
</dbReference>
<evidence type="ECO:0000313" key="21">
    <source>
        <dbReference type="EMBL" id="KAJ6799544.1"/>
    </source>
</evidence>
<evidence type="ECO:0000256" key="10">
    <source>
        <dbReference type="ARBA" id="ARBA00023157"/>
    </source>
</evidence>
<evidence type="ECO:0000256" key="1">
    <source>
        <dbReference type="ARBA" id="ARBA00004251"/>
    </source>
</evidence>
<evidence type="ECO:0000256" key="5">
    <source>
        <dbReference type="ARBA" id="ARBA00022679"/>
    </source>
</evidence>
<reference evidence="21" key="1">
    <citation type="journal article" date="2023" name="GigaByte">
        <title>Genome assembly of the bearded iris, Iris pallida Lam.</title>
        <authorList>
            <person name="Bruccoleri R.E."/>
            <person name="Oakeley E.J."/>
            <person name="Faust A.M.E."/>
            <person name="Altorfer M."/>
            <person name="Dessus-Babus S."/>
            <person name="Burckhardt D."/>
            <person name="Oertli M."/>
            <person name="Naumann U."/>
            <person name="Petersen F."/>
            <person name="Wong J."/>
        </authorList>
    </citation>
    <scope>NUCLEOTIDE SEQUENCE</scope>
    <source>
        <strain evidence="21">GSM-AAB239-AS_SAM_17_03QT</strain>
    </source>
</reference>
<dbReference type="AlphaFoldDB" id="A0AAX6E6B6"/>
<dbReference type="PROSITE" id="PS50948">
    <property type="entry name" value="PAN"/>
    <property type="match status" value="1"/>
</dbReference>
<dbReference type="FunFam" id="3.30.200.20:FF:000195">
    <property type="entry name" value="G-type lectin S-receptor-like serine/threonine-protein kinase"/>
    <property type="match status" value="1"/>
</dbReference>
<dbReference type="SUPFAM" id="SSF56112">
    <property type="entry name" value="Protein kinase-like (PK-like)"/>
    <property type="match status" value="1"/>
</dbReference>
<organism evidence="21 22">
    <name type="scientific">Iris pallida</name>
    <name type="common">Sweet iris</name>
    <dbReference type="NCBI Taxonomy" id="29817"/>
    <lineage>
        <taxon>Eukaryota</taxon>
        <taxon>Viridiplantae</taxon>
        <taxon>Streptophyta</taxon>
        <taxon>Embryophyta</taxon>
        <taxon>Tracheophyta</taxon>
        <taxon>Spermatophyta</taxon>
        <taxon>Magnoliopsida</taxon>
        <taxon>Liliopsida</taxon>
        <taxon>Asparagales</taxon>
        <taxon>Iridaceae</taxon>
        <taxon>Iridoideae</taxon>
        <taxon>Irideae</taxon>
        <taxon>Iris</taxon>
    </lineage>
</organism>
<dbReference type="CDD" id="cd01098">
    <property type="entry name" value="PAN_AP_plant"/>
    <property type="match status" value="1"/>
</dbReference>
<keyword evidence="4" id="KW-0245">EGF-like domain</keyword>
<dbReference type="InterPro" id="IPR036426">
    <property type="entry name" value="Bulb-type_lectin_dom_sf"/>
</dbReference>
<dbReference type="CDD" id="cd00028">
    <property type="entry name" value="B_lectin"/>
    <property type="match status" value="1"/>
</dbReference>
<evidence type="ECO:0000256" key="7">
    <source>
        <dbReference type="ARBA" id="ARBA00022741"/>
    </source>
</evidence>
<feature type="signal peptide" evidence="17">
    <location>
        <begin position="1"/>
        <end position="21"/>
    </location>
</feature>
<evidence type="ECO:0000256" key="9">
    <source>
        <dbReference type="ARBA" id="ARBA00022840"/>
    </source>
</evidence>
<keyword evidence="6 17" id="KW-0732">Signal</keyword>
<dbReference type="PROSITE" id="PS00107">
    <property type="entry name" value="PROTEIN_KINASE_ATP"/>
    <property type="match status" value="1"/>
</dbReference>
<dbReference type="InterPro" id="IPR017441">
    <property type="entry name" value="Protein_kinase_ATP_BS"/>
</dbReference>
<feature type="chain" id="PRO_5043702348" description="Receptor-like serine/threonine-protein kinase" evidence="17">
    <location>
        <begin position="22"/>
        <end position="815"/>
    </location>
</feature>
<dbReference type="PANTHER" id="PTHR27002">
    <property type="entry name" value="RECEPTOR-LIKE SERINE/THREONINE-PROTEIN KINASE SD1-8"/>
    <property type="match status" value="1"/>
</dbReference>
<keyword evidence="3 14" id="KW-0723">Serine/threonine-protein kinase</keyword>
<comment type="similarity">
    <text evidence="14">Belongs to the protein kinase superfamily. Ser/Thr protein kinase family.</text>
</comment>
<dbReference type="Pfam" id="PF08276">
    <property type="entry name" value="PAN_2"/>
    <property type="match status" value="1"/>
</dbReference>
<keyword evidence="9 14" id="KW-0067">ATP-binding</keyword>
<evidence type="ECO:0000256" key="6">
    <source>
        <dbReference type="ARBA" id="ARBA00022729"/>
    </source>
</evidence>
<feature type="transmembrane region" description="Helical" evidence="16">
    <location>
        <begin position="426"/>
        <end position="448"/>
    </location>
</feature>
<dbReference type="InterPro" id="IPR011009">
    <property type="entry name" value="Kinase-like_dom_sf"/>
</dbReference>
<dbReference type="Proteomes" id="UP001140949">
    <property type="component" value="Unassembled WGS sequence"/>
</dbReference>
<comment type="caution">
    <text evidence="21">The sequence shown here is derived from an EMBL/GenBank/DDBJ whole genome shotgun (WGS) entry which is preliminary data.</text>
</comment>
<evidence type="ECO:0000256" key="17">
    <source>
        <dbReference type="SAM" id="SignalP"/>
    </source>
</evidence>
<dbReference type="GO" id="GO:0005886">
    <property type="term" value="C:plasma membrane"/>
    <property type="evidence" value="ECO:0007669"/>
    <property type="project" value="UniProtKB-SubCell"/>
</dbReference>
<dbReference type="Pfam" id="PF00954">
    <property type="entry name" value="S_locus_glycop"/>
    <property type="match status" value="1"/>
</dbReference>
<dbReference type="Pfam" id="PF01453">
    <property type="entry name" value="B_lectin"/>
    <property type="match status" value="1"/>
</dbReference>
<dbReference type="FunFam" id="1.10.510.10:FF:000060">
    <property type="entry name" value="G-type lectin S-receptor-like serine/threonine-protein kinase"/>
    <property type="match status" value="1"/>
</dbReference>
<evidence type="ECO:0000256" key="3">
    <source>
        <dbReference type="ARBA" id="ARBA00022527"/>
    </source>
</evidence>
<dbReference type="InterPro" id="IPR001480">
    <property type="entry name" value="Bulb-type_lectin_dom"/>
</dbReference>
<dbReference type="PROSITE" id="PS00108">
    <property type="entry name" value="PROTEIN_KINASE_ST"/>
    <property type="match status" value="1"/>
</dbReference>
<dbReference type="SMART" id="SM00108">
    <property type="entry name" value="B_lectin"/>
    <property type="match status" value="1"/>
</dbReference>
<keyword evidence="21" id="KW-0675">Receptor</keyword>
<dbReference type="SMART" id="SM00220">
    <property type="entry name" value="S_TKc"/>
    <property type="match status" value="1"/>
</dbReference>
<feature type="domain" description="Protein kinase" evidence="18">
    <location>
        <begin position="497"/>
        <end position="781"/>
    </location>
</feature>
<keyword evidence="16" id="KW-0472">Membrane</keyword>
<dbReference type="SMART" id="SM00473">
    <property type="entry name" value="PAN_AP"/>
    <property type="match status" value="1"/>
</dbReference>